<proteinExistence type="predicted"/>
<organism evidence="8 9">
    <name type="scientific">Edaphochlamys debaryana</name>
    <dbReference type="NCBI Taxonomy" id="47281"/>
    <lineage>
        <taxon>Eukaryota</taxon>
        <taxon>Viridiplantae</taxon>
        <taxon>Chlorophyta</taxon>
        <taxon>core chlorophytes</taxon>
        <taxon>Chlorophyceae</taxon>
        <taxon>CS clade</taxon>
        <taxon>Chlamydomonadales</taxon>
        <taxon>Chlamydomonadales incertae sedis</taxon>
        <taxon>Edaphochlamys</taxon>
    </lineage>
</organism>
<evidence type="ECO:0000256" key="1">
    <source>
        <dbReference type="ARBA" id="ARBA00001947"/>
    </source>
</evidence>
<dbReference type="AlphaFoldDB" id="A0A835YF96"/>
<evidence type="ECO:0000313" key="9">
    <source>
        <dbReference type="Proteomes" id="UP000612055"/>
    </source>
</evidence>
<feature type="domain" description="Peptidase M48" evidence="7">
    <location>
        <begin position="353"/>
        <end position="427"/>
    </location>
</feature>
<evidence type="ECO:0000256" key="6">
    <source>
        <dbReference type="ARBA" id="ARBA00023049"/>
    </source>
</evidence>
<evidence type="ECO:0000256" key="3">
    <source>
        <dbReference type="ARBA" id="ARBA00022723"/>
    </source>
</evidence>
<evidence type="ECO:0000259" key="7">
    <source>
        <dbReference type="Pfam" id="PF01435"/>
    </source>
</evidence>
<keyword evidence="4" id="KW-0378">Hydrolase</keyword>
<dbReference type="OrthoDB" id="7464992at2759"/>
<dbReference type="PANTHER" id="PTHR22726">
    <property type="entry name" value="METALLOENDOPEPTIDASE OMA1"/>
    <property type="match status" value="1"/>
</dbReference>
<dbReference type="GO" id="GO:0051603">
    <property type="term" value="P:proteolysis involved in protein catabolic process"/>
    <property type="evidence" value="ECO:0007669"/>
    <property type="project" value="TreeGrafter"/>
</dbReference>
<keyword evidence="6" id="KW-0482">Metalloprotease</keyword>
<keyword evidence="9" id="KW-1185">Reference proteome</keyword>
<comment type="cofactor">
    <cofactor evidence="1">
        <name>Zn(2+)</name>
        <dbReference type="ChEBI" id="CHEBI:29105"/>
    </cofactor>
</comment>
<dbReference type="PANTHER" id="PTHR22726:SF1">
    <property type="entry name" value="METALLOENDOPEPTIDASE OMA1, MITOCHONDRIAL"/>
    <property type="match status" value="1"/>
</dbReference>
<keyword evidence="2" id="KW-0645">Protease</keyword>
<sequence length="476" mass="51305">MAGSAPPALQPLARLATAACRLGSAGCGGLHATAPHLPLGLGPSAPSLLLGDLRLSHAPSLPTRLGALWRQFSSIRSLHPQPGRLPASGVSSSTASASSSSYSSFSVAASTAAAPAGGWAAAAAAGPLWRSGAVRRLTAPAAPAPPWVDPPIPPPPSAFQRFVSGTVGLFRGIMYSSLLLYFLYRSYEEVPVSGRMHAAAFVPSPLLAIKREVNTYEFHKLRQEAAKQGRVLPPTHPYVQRVQRLGDRIAVAAASLPVGPSGEPPAHMRGLHWEYLVLKDGAASGIPTAATRFDGKVIVSAEYIKQLDLLYGPRTADEVLAHTIAHEAGHMVAKHEWDIAASKLFRSDEETARMQRRLEYEADAIGLAIATRACFNPSRAIAYLEFCAWMDSWMPKKKRYGQIDADPFEPVYGTHPPNAKRVARLRSLMDSSYRTSHRLGCEIRESAFERCGRWLSAEAARMRRKKAAPPAFDDTD</sequence>
<evidence type="ECO:0000256" key="5">
    <source>
        <dbReference type="ARBA" id="ARBA00022833"/>
    </source>
</evidence>
<keyword evidence="5" id="KW-0862">Zinc</keyword>
<dbReference type="EMBL" id="JAEHOE010000005">
    <property type="protein sequence ID" value="KAG2499821.1"/>
    <property type="molecule type" value="Genomic_DNA"/>
</dbReference>
<accession>A0A835YF96</accession>
<evidence type="ECO:0000256" key="4">
    <source>
        <dbReference type="ARBA" id="ARBA00022801"/>
    </source>
</evidence>
<dbReference type="GO" id="GO:0016020">
    <property type="term" value="C:membrane"/>
    <property type="evidence" value="ECO:0007669"/>
    <property type="project" value="TreeGrafter"/>
</dbReference>
<dbReference type="GO" id="GO:0004222">
    <property type="term" value="F:metalloendopeptidase activity"/>
    <property type="evidence" value="ECO:0007669"/>
    <property type="project" value="InterPro"/>
</dbReference>
<keyword evidence="3" id="KW-0479">Metal-binding</keyword>
<protein>
    <recommendedName>
        <fullName evidence="7">Peptidase M48 domain-containing protein</fullName>
    </recommendedName>
</protein>
<comment type="caution">
    <text evidence="8">The sequence shown here is derived from an EMBL/GenBank/DDBJ whole genome shotgun (WGS) entry which is preliminary data.</text>
</comment>
<dbReference type="Pfam" id="PF01435">
    <property type="entry name" value="Peptidase_M48"/>
    <property type="match status" value="1"/>
</dbReference>
<gene>
    <name evidence="8" type="ORF">HYH03_002113</name>
</gene>
<evidence type="ECO:0000313" key="8">
    <source>
        <dbReference type="EMBL" id="KAG2499821.1"/>
    </source>
</evidence>
<evidence type="ECO:0000256" key="2">
    <source>
        <dbReference type="ARBA" id="ARBA00022670"/>
    </source>
</evidence>
<name>A0A835YF96_9CHLO</name>
<dbReference type="Proteomes" id="UP000612055">
    <property type="component" value="Unassembled WGS sequence"/>
</dbReference>
<dbReference type="GO" id="GO:0046872">
    <property type="term" value="F:metal ion binding"/>
    <property type="evidence" value="ECO:0007669"/>
    <property type="project" value="UniProtKB-KW"/>
</dbReference>
<reference evidence="8" key="1">
    <citation type="journal article" date="2020" name="bioRxiv">
        <title>Comparative genomics of Chlamydomonas.</title>
        <authorList>
            <person name="Craig R.J."/>
            <person name="Hasan A.R."/>
            <person name="Ness R.W."/>
            <person name="Keightley P.D."/>
        </authorList>
    </citation>
    <scope>NUCLEOTIDE SEQUENCE</scope>
    <source>
        <strain evidence="8">CCAP 11/70</strain>
    </source>
</reference>
<dbReference type="InterPro" id="IPR051156">
    <property type="entry name" value="Mito/Outer_Membr_Metalloprot"/>
</dbReference>
<dbReference type="InterPro" id="IPR001915">
    <property type="entry name" value="Peptidase_M48"/>
</dbReference>